<dbReference type="EMBL" id="VIIS01001337">
    <property type="protein sequence ID" value="KAF0299716.1"/>
    <property type="molecule type" value="Genomic_DNA"/>
</dbReference>
<feature type="region of interest" description="Disordered" evidence="1">
    <location>
        <begin position="1"/>
        <end position="72"/>
    </location>
</feature>
<keyword evidence="4" id="KW-1185">Reference proteome</keyword>
<dbReference type="GO" id="GO:0043130">
    <property type="term" value="F:ubiquitin binding"/>
    <property type="evidence" value="ECO:0007669"/>
    <property type="project" value="InterPro"/>
</dbReference>
<feature type="region of interest" description="Disordered" evidence="1">
    <location>
        <begin position="394"/>
        <end position="493"/>
    </location>
</feature>
<feature type="region of interest" description="Disordered" evidence="1">
    <location>
        <begin position="326"/>
        <end position="352"/>
    </location>
</feature>
<feature type="compositionally biased region" description="Basic residues" evidence="1">
    <location>
        <begin position="427"/>
        <end position="436"/>
    </location>
</feature>
<feature type="region of interest" description="Disordered" evidence="1">
    <location>
        <begin position="198"/>
        <end position="265"/>
    </location>
</feature>
<dbReference type="Proteomes" id="UP000440578">
    <property type="component" value="Unassembled WGS sequence"/>
</dbReference>
<dbReference type="SUPFAM" id="SSF46934">
    <property type="entry name" value="UBA-like"/>
    <property type="match status" value="1"/>
</dbReference>
<evidence type="ECO:0000313" key="3">
    <source>
        <dbReference type="EMBL" id="KAF0299717.1"/>
    </source>
</evidence>
<protein>
    <recommendedName>
        <fullName evidence="2">CUE domain-containing protein</fullName>
    </recommendedName>
</protein>
<accession>A0A6A4VUJ5</accession>
<dbReference type="CDD" id="cd14279">
    <property type="entry name" value="CUE"/>
    <property type="match status" value="1"/>
</dbReference>
<sequence>MPEHRKTTEVAQRPAATDSPLSVPRQAAYGGQPAARRSSQLSVPPGQTQTTGGTGGGSLTSEESGTERPVTGTEAVPRICALFPHIEPHVISDLLTKYSSREEVVIAALSVSPPATEADHDHNQSADSEDSATKIGALFPTVPEERIRELLKRYHQREAVVISALQVQRHPLVMPGPLGTPPSFRAAAAAAVATASPSLAATTTPRHASPSPPSYGAPAAGAVTGPGSPRPGSAGSGATVSWPSPVLGYSSPRPDGQPRPHSSPKMKLRYLKSVFPEADEALLLDVLTNCDNSVQKAGIRLTSMGYDKSETPVVPARFDLRHQRDAAVVRRPESPRQPEPSPRSRLVISETERQHARDALLRDFPSVSEEVRKLALESGGYDLERTRSVLESMVEGRGSSAATVTDSAPVSAHTSGEPASGPSPKHSSPRSPRRVTRVQAETTSTSPLASPSRKARATAAAQPPSGGRSTKMEYRSQNRTAARGADKSLVRGPQSTNLLSDYIAWNGPDPELRHGPNPELRAGVQAGRAKGADASLCLGPSCATIKQYARSVRRMLVTKL</sequence>
<feature type="compositionally biased region" description="Low complexity" evidence="1">
    <location>
        <begin position="216"/>
        <end position="238"/>
    </location>
</feature>
<comment type="caution">
    <text evidence="3">The sequence shown here is derived from an EMBL/GenBank/DDBJ whole genome shotgun (WGS) entry which is preliminary data.</text>
</comment>
<feature type="domain" description="CUE" evidence="2">
    <location>
        <begin position="263"/>
        <end position="306"/>
    </location>
</feature>
<dbReference type="PROSITE" id="PS51140">
    <property type="entry name" value="CUE"/>
    <property type="match status" value="1"/>
</dbReference>
<dbReference type="InterPro" id="IPR003892">
    <property type="entry name" value="CUE"/>
</dbReference>
<name>A0A6A4VUJ5_AMPAM</name>
<dbReference type="AlphaFoldDB" id="A0A6A4VUJ5"/>
<evidence type="ECO:0000313" key="4">
    <source>
        <dbReference type="Proteomes" id="UP000440578"/>
    </source>
</evidence>
<gene>
    <name evidence="3" type="ORF">FJT64_003412</name>
</gene>
<dbReference type="InterPro" id="IPR009060">
    <property type="entry name" value="UBA-like_sf"/>
</dbReference>
<proteinExistence type="predicted"/>
<evidence type="ECO:0000256" key="1">
    <source>
        <dbReference type="SAM" id="MobiDB-lite"/>
    </source>
</evidence>
<dbReference type="OrthoDB" id="3045089at2759"/>
<organism evidence="3 4">
    <name type="scientific">Amphibalanus amphitrite</name>
    <name type="common">Striped barnacle</name>
    <name type="synonym">Balanus amphitrite</name>
    <dbReference type="NCBI Taxonomy" id="1232801"/>
    <lineage>
        <taxon>Eukaryota</taxon>
        <taxon>Metazoa</taxon>
        <taxon>Ecdysozoa</taxon>
        <taxon>Arthropoda</taxon>
        <taxon>Crustacea</taxon>
        <taxon>Multicrustacea</taxon>
        <taxon>Cirripedia</taxon>
        <taxon>Thoracica</taxon>
        <taxon>Thoracicalcarea</taxon>
        <taxon>Balanomorpha</taxon>
        <taxon>Balanoidea</taxon>
        <taxon>Balanidae</taxon>
        <taxon>Amphibalaninae</taxon>
        <taxon>Amphibalanus</taxon>
    </lineage>
</organism>
<feature type="compositionally biased region" description="Basic and acidic residues" evidence="1">
    <location>
        <begin position="326"/>
        <end position="336"/>
    </location>
</feature>
<feature type="compositionally biased region" description="Polar residues" evidence="1">
    <location>
        <begin position="400"/>
        <end position="414"/>
    </location>
</feature>
<reference evidence="3 4" key="1">
    <citation type="submission" date="2019-07" db="EMBL/GenBank/DDBJ databases">
        <title>Draft genome assembly of a fouling barnacle, Amphibalanus amphitrite (Darwin, 1854): The first reference genome for Thecostraca.</title>
        <authorList>
            <person name="Kim W."/>
        </authorList>
    </citation>
    <scope>NUCLEOTIDE SEQUENCE [LARGE SCALE GENOMIC DNA]</scope>
    <source>
        <strain evidence="3">SNU_AA5</strain>
        <tissue evidence="3">Soma without cirri and trophi</tissue>
    </source>
</reference>
<dbReference type="EMBL" id="VIIS01001337">
    <property type="protein sequence ID" value="KAF0299717.1"/>
    <property type="molecule type" value="Genomic_DNA"/>
</dbReference>
<feature type="compositionally biased region" description="Polar residues" evidence="1">
    <location>
        <begin position="439"/>
        <end position="449"/>
    </location>
</feature>
<feature type="compositionally biased region" description="Low complexity" evidence="1">
    <location>
        <begin position="198"/>
        <end position="209"/>
    </location>
</feature>
<evidence type="ECO:0000259" key="2">
    <source>
        <dbReference type="PROSITE" id="PS51140"/>
    </source>
</evidence>